<evidence type="ECO:0000313" key="10">
    <source>
        <dbReference type="EMBL" id="EYB66342.1"/>
    </source>
</evidence>
<dbReference type="Pfam" id="PF00486">
    <property type="entry name" value="Trans_reg_C"/>
    <property type="match status" value="1"/>
</dbReference>
<evidence type="ECO:0000259" key="9">
    <source>
        <dbReference type="PROSITE" id="PS51755"/>
    </source>
</evidence>
<dbReference type="PANTHER" id="PTHR48111:SF4">
    <property type="entry name" value="DNA-BINDING DUAL TRANSCRIPTIONAL REGULATOR OMPR"/>
    <property type="match status" value="1"/>
</dbReference>
<protein>
    <submittedName>
        <fullName evidence="10">Two component transcriptional regulator</fullName>
    </submittedName>
</protein>
<dbReference type="EMBL" id="JHAC01000093">
    <property type="protein sequence ID" value="EYB66342.1"/>
    <property type="molecule type" value="Genomic_DNA"/>
</dbReference>
<dbReference type="Gene3D" id="1.10.10.10">
    <property type="entry name" value="Winged helix-like DNA-binding domain superfamily/Winged helix DNA-binding domain"/>
    <property type="match status" value="1"/>
</dbReference>
<proteinExistence type="predicted"/>
<dbReference type="STRING" id="1476583.DEIPH_ctg139orf0062"/>
<dbReference type="SUPFAM" id="SSF52172">
    <property type="entry name" value="CheY-like"/>
    <property type="match status" value="1"/>
</dbReference>
<feature type="DNA-binding region" description="OmpR/PhoB-type" evidence="7">
    <location>
        <begin position="121"/>
        <end position="220"/>
    </location>
</feature>
<dbReference type="CDD" id="cd00383">
    <property type="entry name" value="trans_reg_C"/>
    <property type="match status" value="1"/>
</dbReference>
<dbReference type="PATRIC" id="fig|1476583.3.peg.3580"/>
<evidence type="ECO:0000256" key="2">
    <source>
        <dbReference type="ARBA" id="ARBA00023012"/>
    </source>
</evidence>
<keyword evidence="1 6" id="KW-0597">Phosphoprotein</keyword>
<dbReference type="Gene3D" id="6.10.250.690">
    <property type="match status" value="1"/>
</dbReference>
<keyword evidence="11" id="KW-1185">Reference proteome</keyword>
<dbReference type="InterPro" id="IPR036388">
    <property type="entry name" value="WH-like_DNA-bd_sf"/>
</dbReference>
<dbReference type="InterPro" id="IPR039420">
    <property type="entry name" value="WalR-like"/>
</dbReference>
<dbReference type="InterPro" id="IPR001789">
    <property type="entry name" value="Sig_transdc_resp-reg_receiver"/>
</dbReference>
<dbReference type="CDD" id="cd17574">
    <property type="entry name" value="REC_OmpR"/>
    <property type="match status" value="1"/>
</dbReference>
<comment type="caution">
    <text evidence="10">The sequence shown here is derived from an EMBL/GenBank/DDBJ whole genome shotgun (WGS) entry which is preliminary data.</text>
</comment>
<dbReference type="GO" id="GO:0000976">
    <property type="term" value="F:transcription cis-regulatory region binding"/>
    <property type="evidence" value="ECO:0007669"/>
    <property type="project" value="TreeGrafter"/>
</dbReference>
<dbReference type="GO" id="GO:0032993">
    <property type="term" value="C:protein-DNA complex"/>
    <property type="evidence" value="ECO:0007669"/>
    <property type="project" value="TreeGrafter"/>
</dbReference>
<organism evidence="10 11">
    <name type="scientific">Deinococcus phoenicis</name>
    <dbReference type="NCBI Taxonomy" id="1476583"/>
    <lineage>
        <taxon>Bacteria</taxon>
        <taxon>Thermotogati</taxon>
        <taxon>Deinococcota</taxon>
        <taxon>Deinococci</taxon>
        <taxon>Deinococcales</taxon>
        <taxon>Deinococcaceae</taxon>
        <taxon>Deinococcus</taxon>
    </lineage>
</organism>
<accession>A0A016QKC5</accession>
<keyword evidence="3" id="KW-0805">Transcription regulation</keyword>
<dbReference type="InterPro" id="IPR001867">
    <property type="entry name" value="OmpR/PhoB-type_DNA-bd"/>
</dbReference>
<dbReference type="GO" id="GO:0005829">
    <property type="term" value="C:cytosol"/>
    <property type="evidence" value="ECO:0007669"/>
    <property type="project" value="TreeGrafter"/>
</dbReference>
<dbReference type="InterPro" id="IPR011006">
    <property type="entry name" value="CheY-like_superfamily"/>
</dbReference>
<name>A0A016QKC5_9DEIO</name>
<gene>
    <name evidence="10" type="ORF">DEIPH_ctg139orf0062</name>
</gene>
<dbReference type="FunFam" id="1.10.10.10:FF:000018">
    <property type="entry name" value="DNA-binding response regulator ResD"/>
    <property type="match status" value="1"/>
</dbReference>
<feature type="domain" description="OmpR/PhoB-type" evidence="9">
    <location>
        <begin position="121"/>
        <end position="220"/>
    </location>
</feature>
<evidence type="ECO:0000256" key="5">
    <source>
        <dbReference type="ARBA" id="ARBA00023163"/>
    </source>
</evidence>
<dbReference type="GO" id="GO:0006355">
    <property type="term" value="P:regulation of DNA-templated transcription"/>
    <property type="evidence" value="ECO:0007669"/>
    <property type="project" value="InterPro"/>
</dbReference>
<feature type="domain" description="Response regulatory" evidence="8">
    <location>
        <begin position="3"/>
        <end position="115"/>
    </location>
</feature>
<dbReference type="Proteomes" id="UP000020492">
    <property type="component" value="Unassembled WGS sequence"/>
</dbReference>
<dbReference type="OrthoDB" id="9802426at2"/>
<keyword evidence="2" id="KW-0902">Two-component regulatory system</keyword>
<sequence length="221" mass="24311">MAVVLIVDDDPAILEILSAYLAAEGHSVVIEDDGLAALPLLARADVAIIDWMLPGMSGVELAAHARREHPQLPVLLLTARGEVEDRLAGLNAGADDYMVKPFSPREVVARVRALLRRVGVRERIETGSLVLDLAGRFAKLQGQPLALSRTEFDLLATLAQHPGLVWSRERLVERVWGPDYPGVTRVVDMHITALRRKLGDDADAPTFIETVRGLGYRFRED</sequence>
<dbReference type="SMART" id="SM00448">
    <property type="entry name" value="REC"/>
    <property type="match status" value="1"/>
</dbReference>
<dbReference type="SMART" id="SM00862">
    <property type="entry name" value="Trans_reg_C"/>
    <property type="match status" value="1"/>
</dbReference>
<evidence type="ECO:0000256" key="4">
    <source>
        <dbReference type="ARBA" id="ARBA00023125"/>
    </source>
</evidence>
<keyword evidence="5" id="KW-0804">Transcription</keyword>
<dbReference type="PROSITE" id="PS50110">
    <property type="entry name" value="RESPONSE_REGULATORY"/>
    <property type="match status" value="1"/>
</dbReference>
<dbReference type="Gene3D" id="3.40.50.2300">
    <property type="match status" value="1"/>
</dbReference>
<dbReference type="GO" id="GO:0000156">
    <property type="term" value="F:phosphorelay response regulator activity"/>
    <property type="evidence" value="ECO:0007669"/>
    <property type="project" value="TreeGrafter"/>
</dbReference>
<evidence type="ECO:0000256" key="1">
    <source>
        <dbReference type="ARBA" id="ARBA00022553"/>
    </source>
</evidence>
<evidence type="ECO:0000256" key="7">
    <source>
        <dbReference type="PROSITE-ProRule" id="PRU01091"/>
    </source>
</evidence>
<reference evidence="10 11" key="1">
    <citation type="submission" date="2014-03" db="EMBL/GenBank/DDBJ databases">
        <title>Draft genome sequence of Deinococcus phoenicis 1P10ME.</title>
        <authorList>
            <person name="Stepanov V.G."/>
            <person name="Vaishampayan P."/>
            <person name="Venkateswaran K."/>
            <person name="Fox G.E."/>
        </authorList>
    </citation>
    <scope>NUCLEOTIDE SEQUENCE [LARGE SCALE GENOMIC DNA]</scope>
    <source>
        <strain evidence="10 11">1P10ME</strain>
    </source>
</reference>
<dbReference type="eggNOG" id="COG0745">
    <property type="taxonomic scope" value="Bacteria"/>
</dbReference>
<dbReference type="RefSeq" id="WP_034360865.1">
    <property type="nucleotide sequence ID" value="NZ_JHAC01000093.1"/>
</dbReference>
<dbReference type="PANTHER" id="PTHR48111">
    <property type="entry name" value="REGULATOR OF RPOS"/>
    <property type="match status" value="1"/>
</dbReference>
<dbReference type="PROSITE" id="PS51755">
    <property type="entry name" value="OMPR_PHOB"/>
    <property type="match status" value="1"/>
</dbReference>
<evidence type="ECO:0000256" key="6">
    <source>
        <dbReference type="PROSITE-ProRule" id="PRU00169"/>
    </source>
</evidence>
<evidence type="ECO:0000259" key="8">
    <source>
        <dbReference type="PROSITE" id="PS50110"/>
    </source>
</evidence>
<evidence type="ECO:0000313" key="11">
    <source>
        <dbReference type="Proteomes" id="UP000020492"/>
    </source>
</evidence>
<keyword evidence="4 7" id="KW-0238">DNA-binding</keyword>
<feature type="modified residue" description="4-aspartylphosphate" evidence="6">
    <location>
        <position position="50"/>
    </location>
</feature>
<dbReference type="AlphaFoldDB" id="A0A016QKC5"/>
<evidence type="ECO:0000256" key="3">
    <source>
        <dbReference type="ARBA" id="ARBA00023015"/>
    </source>
</evidence>
<dbReference type="Pfam" id="PF00072">
    <property type="entry name" value="Response_reg"/>
    <property type="match status" value="1"/>
</dbReference>